<evidence type="ECO:0000256" key="8">
    <source>
        <dbReference type="SAM" id="Phobius"/>
    </source>
</evidence>
<dbReference type="CDD" id="cd06550">
    <property type="entry name" value="TM_ABC_iron-siderophores_like"/>
    <property type="match status" value="1"/>
</dbReference>
<feature type="transmembrane region" description="Helical" evidence="8">
    <location>
        <begin position="206"/>
        <end position="228"/>
    </location>
</feature>
<proteinExistence type="inferred from homology"/>
<evidence type="ECO:0000256" key="2">
    <source>
        <dbReference type="ARBA" id="ARBA00007935"/>
    </source>
</evidence>
<keyword evidence="3" id="KW-0813">Transport</keyword>
<feature type="transmembrane region" description="Helical" evidence="8">
    <location>
        <begin position="166"/>
        <end position="194"/>
    </location>
</feature>
<feature type="transmembrane region" description="Helical" evidence="8">
    <location>
        <begin position="123"/>
        <end position="146"/>
    </location>
</feature>
<dbReference type="Gene3D" id="1.10.3470.10">
    <property type="entry name" value="ABC transporter involved in vitamin B12 uptake, BtuC"/>
    <property type="match status" value="1"/>
</dbReference>
<comment type="caution">
    <text evidence="9">The sequence shown here is derived from an EMBL/GenBank/DDBJ whole genome shotgun (WGS) entry which is preliminary data.</text>
</comment>
<dbReference type="PANTHER" id="PTHR30472:SF27">
    <property type="entry name" value="PETROBACTIN IMPORT SYSTEM PERMEASE PROTEIN YCLN"/>
    <property type="match status" value="1"/>
</dbReference>
<comment type="similarity">
    <text evidence="2">Belongs to the binding-protein-dependent transport system permease family. FecCD subfamily.</text>
</comment>
<feature type="transmembrane region" description="Helical" evidence="8">
    <location>
        <begin position="75"/>
        <end position="102"/>
    </location>
</feature>
<evidence type="ECO:0000313" key="9">
    <source>
        <dbReference type="EMBL" id="MET3557756.1"/>
    </source>
</evidence>
<dbReference type="Pfam" id="PF01032">
    <property type="entry name" value="FecCD"/>
    <property type="match status" value="1"/>
</dbReference>
<keyword evidence="4" id="KW-1003">Cell membrane</keyword>
<dbReference type="Proteomes" id="UP001549122">
    <property type="component" value="Unassembled WGS sequence"/>
</dbReference>
<keyword evidence="6 8" id="KW-1133">Transmembrane helix</keyword>
<gene>
    <name evidence="9" type="ORF">ABID29_000866</name>
</gene>
<evidence type="ECO:0000313" key="10">
    <source>
        <dbReference type="Proteomes" id="UP001549122"/>
    </source>
</evidence>
<feature type="transmembrane region" description="Helical" evidence="8">
    <location>
        <begin position="27"/>
        <end position="45"/>
    </location>
</feature>
<dbReference type="InterPro" id="IPR037294">
    <property type="entry name" value="ABC_BtuC-like"/>
</dbReference>
<dbReference type="PANTHER" id="PTHR30472">
    <property type="entry name" value="FERRIC ENTEROBACTIN TRANSPORT SYSTEM PERMEASE PROTEIN"/>
    <property type="match status" value="1"/>
</dbReference>
<reference evidence="9 10" key="1">
    <citation type="submission" date="2024-06" db="EMBL/GenBank/DDBJ databases">
        <title>Genomic Encyclopedia of Type Strains, Phase IV (KMG-IV): sequencing the most valuable type-strain genomes for metagenomic binning, comparative biology and taxonomic classification.</title>
        <authorList>
            <person name="Goeker M."/>
        </authorList>
    </citation>
    <scope>NUCLEOTIDE SEQUENCE [LARGE SCALE GENOMIC DNA]</scope>
    <source>
        <strain evidence="9 10">DSM 28303</strain>
    </source>
</reference>
<dbReference type="InterPro" id="IPR000522">
    <property type="entry name" value="ABC_transptr_permease_BtuC"/>
</dbReference>
<keyword evidence="7 8" id="KW-0472">Membrane</keyword>
<sequence>MAVAGLLMQAVMQNNFAAPSTVGTIEGAQLGILISLFLFPSATLVQKMTLAFVSSIFLTFLFLRLTRALRLQERWLLPLIGLVYSGIIGSFAGIMAYHYNLVQSFSSWLQGSFSMIQKNQYEWLFFNLLILILVWRLSASFTLMGLGEASSQVLGLDYRKYEWLSISLVALTTSVTVITVGSLPFLGVIVPNIVRIYKGDHLEQTHLSVALIGAILVLVCDCLARWLIAPYELPVSLILGIIGSGTFVLLLLWKGRFYEQND</sequence>
<evidence type="ECO:0000256" key="7">
    <source>
        <dbReference type="ARBA" id="ARBA00023136"/>
    </source>
</evidence>
<feature type="transmembrane region" description="Helical" evidence="8">
    <location>
        <begin position="50"/>
        <end position="69"/>
    </location>
</feature>
<evidence type="ECO:0000256" key="5">
    <source>
        <dbReference type="ARBA" id="ARBA00022692"/>
    </source>
</evidence>
<comment type="subcellular location">
    <subcellularLocation>
        <location evidence="1">Cell membrane</location>
        <topology evidence="1">Multi-pass membrane protein</topology>
    </subcellularLocation>
</comment>
<organism evidence="9 10">
    <name type="scientific">Streptococcus rupicaprae</name>
    <dbReference type="NCBI Taxonomy" id="759619"/>
    <lineage>
        <taxon>Bacteria</taxon>
        <taxon>Bacillati</taxon>
        <taxon>Bacillota</taxon>
        <taxon>Bacilli</taxon>
        <taxon>Lactobacillales</taxon>
        <taxon>Streptococcaceae</taxon>
        <taxon>Streptococcus</taxon>
    </lineage>
</organism>
<name>A0ABV2FGR3_9STRE</name>
<dbReference type="SUPFAM" id="SSF81345">
    <property type="entry name" value="ABC transporter involved in vitamin B12 uptake, BtuC"/>
    <property type="match status" value="1"/>
</dbReference>
<accession>A0ABV2FGR3</accession>
<keyword evidence="5 8" id="KW-0812">Transmembrane</keyword>
<evidence type="ECO:0000256" key="4">
    <source>
        <dbReference type="ARBA" id="ARBA00022475"/>
    </source>
</evidence>
<evidence type="ECO:0000256" key="6">
    <source>
        <dbReference type="ARBA" id="ARBA00022989"/>
    </source>
</evidence>
<evidence type="ECO:0000256" key="1">
    <source>
        <dbReference type="ARBA" id="ARBA00004651"/>
    </source>
</evidence>
<evidence type="ECO:0000256" key="3">
    <source>
        <dbReference type="ARBA" id="ARBA00022448"/>
    </source>
</evidence>
<feature type="transmembrane region" description="Helical" evidence="8">
    <location>
        <begin position="234"/>
        <end position="253"/>
    </location>
</feature>
<protein>
    <submittedName>
        <fullName evidence="9">Iron complex transport system permease protein</fullName>
    </submittedName>
</protein>
<dbReference type="EMBL" id="JBEPLO010000007">
    <property type="protein sequence ID" value="MET3557756.1"/>
    <property type="molecule type" value="Genomic_DNA"/>
</dbReference>
<keyword evidence="10" id="KW-1185">Reference proteome</keyword>